<dbReference type="RefSeq" id="WP_061262689.1">
    <property type="nucleotide sequence ID" value="NZ_BCSZ01000011.1"/>
</dbReference>
<dbReference type="Proteomes" id="UP000069705">
    <property type="component" value="Unassembled WGS sequence"/>
</dbReference>
<name>A0A117IDE2_MYCFO</name>
<dbReference type="InterPro" id="IPR022536">
    <property type="entry name" value="EspC"/>
</dbReference>
<proteinExistence type="predicted"/>
<gene>
    <name evidence="1" type="ORF">RMCFA_1080</name>
</gene>
<evidence type="ECO:0008006" key="3">
    <source>
        <dbReference type="Google" id="ProtNLM"/>
    </source>
</evidence>
<reference evidence="2" key="2">
    <citation type="submission" date="2016-02" db="EMBL/GenBank/DDBJ databases">
        <title>Draft genome sequence of five rapidly growing Mycobacterium species.</title>
        <authorList>
            <person name="Katahira K."/>
            <person name="Gotou Y."/>
            <person name="Iida K."/>
            <person name="Ogura Y."/>
            <person name="Hayashi T."/>
        </authorList>
    </citation>
    <scope>NUCLEOTIDE SEQUENCE [LARGE SCALE GENOMIC DNA]</scope>
    <source>
        <strain evidence="2">JCM6368</strain>
    </source>
</reference>
<dbReference type="EMBL" id="BCSZ01000011">
    <property type="protein sequence ID" value="GAT00966.1"/>
    <property type="molecule type" value="Genomic_DNA"/>
</dbReference>
<dbReference type="AlphaFoldDB" id="A0A117IDE2"/>
<evidence type="ECO:0000313" key="1">
    <source>
        <dbReference type="EMBL" id="GAT00966.1"/>
    </source>
</evidence>
<organism evidence="1 2">
    <name type="scientific">Mycolicibacterium fortuitum subsp. acetamidolyticum</name>
    <dbReference type="NCBI Taxonomy" id="144550"/>
    <lineage>
        <taxon>Bacteria</taxon>
        <taxon>Bacillati</taxon>
        <taxon>Actinomycetota</taxon>
        <taxon>Actinomycetes</taxon>
        <taxon>Mycobacteriales</taxon>
        <taxon>Mycobacteriaceae</taxon>
        <taxon>Mycolicibacterium</taxon>
    </lineage>
</organism>
<dbReference type="GO" id="GO:0009306">
    <property type="term" value="P:protein secretion"/>
    <property type="evidence" value="ECO:0007669"/>
    <property type="project" value="InterPro"/>
</dbReference>
<sequence>MSDATLYVDEQTMRETASTFDSTGHDVSGNRAGPVISGAAGSMPSLAVGAACGTVGSALTEQAKLLGGDVTVYAQKLRVAADRYERGDDEAAERIDFTGTAELPDAGEHPPVSDYEKALRDAGLLTGPVVPGSKYAQWLENASKHGVDPQTMVDIARAQNITPQSFDVLNGLQEVKDKDGKSFFILPPGTSKEDAKKAVVMTYILNAGTDYDAAEAGADGKLGTADDVRNDFAETPYSAAEVQRIVDRQNANSWSYDQIFDKGGGGSLATTPNGMLMGLGGPVMDKIGVHGGTTYGDVFVMNIDGSKDPADQLSKIIQSGANWGQDDSGVPFQSTLDLDRLLHHEERHSEQWAQKGFVWMARDYGLGAIIEQKTGINPLERDAGLSDGGYS</sequence>
<reference evidence="1 2" key="1">
    <citation type="journal article" date="2016" name="Genome Announc.">
        <title>Draft Genome Sequences of Five Rapidly Growing Mycobacterium Species, M. thermoresistibile, M. fortuitum subsp. acetamidolyticum, M. canariasense, M. brisbanense, and M. novocastrense.</title>
        <authorList>
            <person name="Katahira K."/>
            <person name="Ogura Y."/>
            <person name="Gotoh Y."/>
            <person name="Hayashi T."/>
        </authorList>
    </citation>
    <scope>NUCLEOTIDE SEQUENCE [LARGE SCALE GENOMIC DNA]</scope>
    <source>
        <strain evidence="1 2">JCM6368</strain>
    </source>
</reference>
<comment type="caution">
    <text evidence="1">The sequence shown here is derived from an EMBL/GenBank/DDBJ whole genome shotgun (WGS) entry which is preliminary data.</text>
</comment>
<evidence type="ECO:0000313" key="2">
    <source>
        <dbReference type="Proteomes" id="UP000069705"/>
    </source>
</evidence>
<protein>
    <recommendedName>
        <fullName evidence="3">ESX-1 secretion-associated protein</fullName>
    </recommendedName>
</protein>
<accession>A0A117IDE2</accession>
<dbReference type="Pfam" id="PF10824">
    <property type="entry name" value="T7SS_ESX_EspC"/>
    <property type="match status" value="1"/>
</dbReference>